<feature type="coiled-coil region" evidence="1">
    <location>
        <begin position="149"/>
        <end position="183"/>
    </location>
</feature>
<feature type="compositionally biased region" description="Acidic residues" evidence="2">
    <location>
        <begin position="12"/>
        <end position="30"/>
    </location>
</feature>
<reference evidence="3" key="1">
    <citation type="journal article" date="2019" name="Sci. Rep.">
        <title>Draft genome of Tanacetum cinerariifolium, the natural source of mosquito coil.</title>
        <authorList>
            <person name="Yamashiro T."/>
            <person name="Shiraishi A."/>
            <person name="Satake H."/>
            <person name="Nakayama K."/>
        </authorList>
    </citation>
    <scope>NUCLEOTIDE SEQUENCE</scope>
</reference>
<organism evidence="3">
    <name type="scientific">Tanacetum cinerariifolium</name>
    <name type="common">Dalmatian daisy</name>
    <name type="synonym">Chrysanthemum cinerariifolium</name>
    <dbReference type="NCBI Taxonomy" id="118510"/>
    <lineage>
        <taxon>Eukaryota</taxon>
        <taxon>Viridiplantae</taxon>
        <taxon>Streptophyta</taxon>
        <taxon>Embryophyta</taxon>
        <taxon>Tracheophyta</taxon>
        <taxon>Spermatophyta</taxon>
        <taxon>Magnoliopsida</taxon>
        <taxon>eudicotyledons</taxon>
        <taxon>Gunneridae</taxon>
        <taxon>Pentapetalae</taxon>
        <taxon>asterids</taxon>
        <taxon>campanulids</taxon>
        <taxon>Asterales</taxon>
        <taxon>Asteraceae</taxon>
        <taxon>Asteroideae</taxon>
        <taxon>Anthemideae</taxon>
        <taxon>Anthemidinae</taxon>
        <taxon>Tanacetum</taxon>
    </lineage>
</organism>
<accession>A0A699JD10</accession>
<feature type="region of interest" description="Disordered" evidence="2">
    <location>
        <begin position="1"/>
        <end position="30"/>
    </location>
</feature>
<sequence length="213" mass="24266">MDEPMENPGFDKEDELDEFMDDNEDVLDEDEDEEWLMAPVTPPRATVTVSSTYEVGGLSMATMSNLEYRHEELVKKMVRVSDAEVADSIIIREIHPPVATVEKQVYVMASQTVQVVSRLEEIETRVQQVESRVDTYPSGQMALPGQDVIVRLSQQVQTLQTTLHEAKLQNQELRTRVAEMKSREGILMSYMLWMEECLTVLEKRLSGQPSGTQ</sequence>
<dbReference type="AlphaFoldDB" id="A0A699JD10"/>
<dbReference type="EMBL" id="BKCJ010394483">
    <property type="protein sequence ID" value="GFA26186.1"/>
    <property type="molecule type" value="Genomic_DNA"/>
</dbReference>
<gene>
    <name evidence="3" type="ORF">Tci_598158</name>
</gene>
<evidence type="ECO:0000313" key="3">
    <source>
        <dbReference type="EMBL" id="GFA26186.1"/>
    </source>
</evidence>
<keyword evidence="1" id="KW-0175">Coiled coil</keyword>
<name>A0A699JD10_TANCI</name>
<protein>
    <submittedName>
        <fullName evidence="3">Uncharacterized protein</fullName>
    </submittedName>
</protein>
<comment type="caution">
    <text evidence="3">The sequence shown here is derived from an EMBL/GenBank/DDBJ whole genome shotgun (WGS) entry which is preliminary data.</text>
</comment>
<evidence type="ECO:0000256" key="2">
    <source>
        <dbReference type="SAM" id="MobiDB-lite"/>
    </source>
</evidence>
<evidence type="ECO:0000256" key="1">
    <source>
        <dbReference type="SAM" id="Coils"/>
    </source>
</evidence>
<proteinExistence type="predicted"/>